<gene>
    <name evidence="1" type="ORF">F5148DRAFT_481720</name>
</gene>
<accession>A0ACC0UH94</accession>
<dbReference type="Proteomes" id="UP001207468">
    <property type="component" value="Unassembled WGS sequence"/>
</dbReference>
<sequence>MANLIRSAKSGSDWTQNDLKSYNIRVLYQNAATFFETPNLPAPTVDDQILLVQDRNETRNIEVYTLLRTLDLAMAIAPMEESAVDDFAVNLFRVLSYTGIGRVARTRKDIPLFICGELRHAKTDVCILDDSDILLLVQEDKRYLDSTEPVPQLIAEAIAAFYTNNLTRTETLGQAPIDNRVFPGITMKGTSPTFFKIPVTAPLVEAVQLGQYPPEETIVYAHLPDIPRPSHRYSEGMKPLDNRRVILSCFEAFKKFI</sequence>
<dbReference type="EMBL" id="JAGFNK010000031">
    <property type="protein sequence ID" value="KAI9510940.1"/>
    <property type="molecule type" value="Genomic_DNA"/>
</dbReference>
<reference evidence="1" key="1">
    <citation type="submission" date="2021-03" db="EMBL/GenBank/DDBJ databases">
        <title>Evolutionary priming and transition to the ectomycorrhizal habit in an iconic lineage of mushroom-forming fungi: is preadaptation a requirement?</title>
        <authorList>
            <consortium name="DOE Joint Genome Institute"/>
            <person name="Looney B.P."/>
            <person name="Miyauchi S."/>
            <person name="Morin E."/>
            <person name="Drula E."/>
            <person name="Courty P.E."/>
            <person name="Chicoki N."/>
            <person name="Fauchery L."/>
            <person name="Kohler A."/>
            <person name="Kuo A."/>
            <person name="LaButti K."/>
            <person name="Pangilinan J."/>
            <person name="Lipzen A."/>
            <person name="Riley R."/>
            <person name="Andreopoulos W."/>
            <person name="He G."/>
            <person name="Johnson J."/>
            <person name="Barry K.W."/>
            <person name="Grigoriev I.V."/>
            <person name="Nagy L."/>
            <person name="Hibbett D."/>
            <person name="Henrissat B."/>
            <person name="Matheny P.B."/>
            <person name="Labbe J."/>
            <person name="Martin A.F."/>
        </authorList>
    </citation>
    <scope>NUCLEOTIDE SEQUENCE</scope>
    <source>
        <strain evidence="1">BPL698</strain>
    </source>
</reference>
<organism evidence="1 2">
    <name type="scientific">Russula earlei</name>
    <dbReference type="NCBI Taxonomy" id="71964"/>
    <lineage>
        <taxon>Eukaryota</taxon>
        <taxon>Fungi</taxon>
        <taxon>Dikarya</taxon>
        <taxon>Basidiomycota</taxon>
        <taxon>Agaricomycotina</taxon>
        <taxon>Agaricomycetes</taxon>
        <taxon>Russulales</taxon>
        <taxon>Russulaceae</taxon>
        <taxon>Russula</taxon>
    </lineage>
</organism>
<evidence type="ECO:0000313" key="2">
    <source>
        <dbReference type="Proteomes" id="UP001207468"/>
    </source>
</evidence>
<name>A0ACC0UH94_9AGAM</name>
<evidence type="ECO:0000313" key="1">
    <source>
        <dbReference type="EMBL" id="KAI9510940.1"/>
    </source>
</evidence>
<proteinExistence type="predicted"/>
<comment type="caution">
    <text evidence="1">The sequence shown here is derived from an EMBL/GenBank/DDBJ whole genome shotgun (WGS) entry which is preliminary data.</text>
</comment>
<protein>
    <submittedName>
        <fullName evidence="1">Uncharacterized protein</fullName>
    </submittedName>
</protein>
<keyword evidence="2" id="KW-1185">Reference proteome</keyword>